<reference evidence="7 8" key="1">
    <citation type="submission" date="2018-04" db="EMBL/GenBank/DDBJ databases">
        <authorList>
            <person name="Zhang X."/>
            <person name="Yuan J."/>
            <person name="Li F."/>
            <person name="Xiang J."/>
        </authorList>
    </citation>
    <scope>NUCLEOTIDE SEQUENCE [LARGE SCALE GENOMIC DNA]</scope>
    <source>
        <tissue evidence="7">Muscle</tissue>
    </source>
</reference>
<organism evidence="7 8">
    <name type="scientific">Penaeus vannamei</name>
    <name type="common">Whiteleg shrimp</name>
    <name type="synonym">Litopenaeus vannamei</name>
    <dbReference type="NCBI Taxonomy" id="6689"/>
    <lineage>
        <taxon>Eukaryota</taxon>
        <taxon>Metazoa</taxon>
        <taxon>Ecdysozoa</taxon>
        <taxon>Arthropoda</taxon>
        <taxon>Crustacea</taxon>
        <taxon>Multicrustacea</taxon>
        <taxon>Malacostraca</taxon>
        <taxon>Eumalacostraca</taxon>
        <taxon>Eucarida</taxon>
        <taxon>Decapoda</taxon>
        <taxon>Dendrobranchiata</taxon>
        <taxon>Penaeoidea</taxon>
        <taxon>Penaeidae</taxon>
        <taxon>Penaeus</taxon>
    </lineage>
</organism>
<accession>A0A3R7QAT7</accession>
<dbReference type="GO" id="GO:0004252">
    <property type="term" value="F:serine-type endopeptidase activity"/>
    <property type="evidence" value="ECO:0007669"/>
    <property type="project" value="InterPro"/>
</dbReference>
<dbReference type="EMBL" id="QCYY01003862">
    <property type="protein sequence ID" value="ROT62039.1"/>
    <property type="molecule type" value="Genomic_DNA"/>
</dbReference>
<dbReference type="GO" id="GO:0006508">
    <property type="term" value="P:proteolysis"/>
    <property type="evidence" value="ECO:0007669"/>
    <property type="project" value="InterPro"/>
</dbReference>
<evidence type="ECO:0000313" key="8">
    <source>
        <dbReference type="Proteomes" id="UP000283509"/>
    </source>
</evidence>
<proteinExistence type="inferred from homology"/>
<dbReference type="OrthoDB" id="6357057at2759"/>
<dbReference type="PROSITE" id="PS00134">
    <property type="entry name" value="TRYPSIN_HIS"/>
    <property type="match status" value="1"/>
</dbReference>
<sequence>MNESSFSQGQLNEELVTQMPFHNNSQSRLKRQFPLPGDETTNDTLCAVSFPVNIPLPLPAAYRIVYIRINVCTFIIGLIPIFIKEIIPDPETPEETTTTVIPPPVITFPTPPSTSPSSPSATTTNPSTPPTTLLTPTPLPLPSVEARVRAVIPFCTGAGYLSLVQRLQRLVNRNNGRPLSPVAALLASGINYCKYGLGTPENTVGKVPGAPLSFQIPADLQILLNDDEAQVSSSPPKRWPGISHPALYLYQGNNTPPPAVQSIPRPPLTDFFNDTVIFNTATLSSGMLGDDGSEGTAPEDVDGDIGTDKPDQGFGDGDGVKKEEDTSEEENSGPQPVTETTSRNRSSFSCGGALISPYHILTAAHCLLSERVSEDGTPRFLKPSVVRLGEVDFERVDESQAFDYKVEAIQVHEGYALPARYNDIAIITVKDKVEFTSALRPYCLPKEPLQLDGRVCTVSGWGRTPGGELLCFQTREESWG</sequence>
<keyword evidence="1" id="KW-0732">Signal</keyword>
<dbReference type="PROSITE" id="PS50240">
    <property type="entry name" value="TRYPSIN_DOM"/>
    <property type="match status" value="1"/>
</dbReference>
<dbReference type="PANTHER" id="PTHR24258:SF116">
    <property type="entry name" value="FI16631P1-RELATED"/>
    <property type="match status" value="1"/>
</dbReference>
<feature type="compositionally biased region" description="Polar residues" evidence="5">
    <location>
        <begin position="332"/>
        <end position="346"/>
    </location>
</feature>
<name>A0A3R7QAT7_PENVA</name>
<dbReference type="Gene3D" id="2.40.10.10">
    <property type="entry name" value="Trypsin-like serine proteases"/>
    <property type="match status" value="1"/>
</dbReference>
<keyword evidence="8" id="KW-1185">Reference proteome</keyword>
<dbReference type="SMART" id="SM00020">
    <property type="entry name" value="Tryp_SPc"/>
    <property type="match status" value="1"/>
</dbReference>
<reference evidence="7 8" key="2">
    <citation type="submission" date="2019-01" db="EMBL/GenBank/DDBJ databases">
        <title>The decoding of complex shrimp genome reveals the adaptation for benthos swimmer, frequently molting mechanism and breeding impact on genome.</title>
        <authorList>
            <person name="Sun Y."/>
            <person name="Gao Y."/>
            <person name="Yu Y."/>
        </authorList>
    </citation>
    <scope>NUCLEOTIDE SEQUENCE [LARGE SCALE GENOMIC DNA]</scope>
    <source>
        <tissue evidence="7">Muscle</tissue>
    </source>
</reference>
<evidence type="ECO:0000256" key="4">
    <source>
        <dbReference type="ARBA" id="ARBA00024195"/>
    </source>
</evidence>
<evidence type="ECO:0000256" key="1">
    <source>
        <dbReference type="ARBA" id="ARBA00022729"/>
    </source>
</evidence>
<dbReference type="SUPFAM" id="SSF50494">
    <property type="entry name" value="Trypsin-like serine proteases"/>
    <property type="match status" value="1"/>
</dbReference>
<evidence type="ECO:0000256" key="2">
    <source>
        <dbReference type="ARBA" id="ARBA00023157"/>
    </source>
</evidence>
<dbReference type="PANTHER" id="PTHR24258">
    <property type="entry name" value="SERINE PROTEASE-RELATED"/>
    <property type="match status" value="1"/>
</dbReference>
<comment type="similarity">
    <text evidence="4">Belongs to the peptidase S1 family. CLIP subfamily.</text>
</comment>
<dbReference type="InterPro" id="IPR043504">
    <property type="entry name" value="Peptidase_S1_PA_chymotrypsin"/>
</dbReference>
<dbReference type="Proteomes" id="UP000283509">
    <property type="component" value="Unassembled WGS sequence"/>
</dbReference>
<keyword evidence="3" id="KW-0325">Glycoprotein</keyword>
<evidence type="ECO:0000313" key="7">
    <source>
        <dbReference type="EMBL" id="ROT62039.1"/>
    </source>
</evidence>
<feature type="domain" description="Peptidase S1" evidence="6">
    <location>
        <begin position="314"/>
        <end position="480"/>
    </location>
</feature>
<protein>
    <recommendedName>
        <fullName evidence="6">Peptidase S1 domain-containing protein</fullName>
    </recommendedName>
</protein>
<dbReference type="InterPro" id="IPR009003">
    <property type="entry name" value="Peptidase_S1_PA"/>
</dbReference>
<dbReference type="AlphaFoldDB" id="A0A3R7QAT7"/>
<evidence type="ECO:0000256" key="3">
    <source>
        <dbReference type="ARBA" id="ARBA00023180"/>
    </source>
</evidence>
<feature type="region of interest" description="Disordered" evidence="5">
    <location>
        <begin position="283"/>
        <end position="346"/>
    </location>
</feature>
<feature type="compositionally biased region" description="Acidic residues" evidence="5">
    <location>
        <begin position="291"/>
        <end position="305"/>
    </location>
</feature>
<feature type="region of interest" description="Disordered" evidence="5">
    <location>
        <begin position="92"/>
        <end position="138"/>
    </location>
</feature>
<dbReference type="InterPro" id="IPR018114">
    <property type="entry name" value="TRYPSIN_HIS"/>
</dbReference>
<gene>
    <name evidence="7" type="ORF">C7M84_020132</name>
</gene>
<feature type="compositionally biased region" description="Low complexity" evidence="5">
    <location>
        <begin position="115"/>
        <end position="136"/>
    </location>
</feature>
<keyword evidence="2" id="KW-1015">Disulfide bond</keyword>
<comment type="caution">
    <text evidence="7">The sequence shown here is derived from an EMBL/GenBank/DDBJ whole genome shotgun (WGS) entry which is preliminary data.</text>
</comment>
<dbReference type="InterPro" id="IPR001254">
    <property type="entry name" value="Trypsin_dom"/>
</dbReference>
<dbReference type="Pfam" id="PF00089">
    <property type="entry name" value="Trypsin"/>
    <property type="match status" value="1"/>
</dbReference>
<evidence type="ECO:0000256" key="5">
    <source>
        <dbReference type="SAM" id="MobiDB-lite"/>
    </source>
</evidence>
<feature type="compositionally biased region" description="Pro residues" evidence="5">
    <location>
        <begin position="101"/>
        <end position="114"/>
    </location>
</feature>
<dbReference type="FunFam" id="2.40.10.10:FF:000028">
    <property type="entry name" value="Serine protease easter"/>
    <property type="match status" value="1"/>
</dbReference>
<evidence type="ECO:0000259" key="6">
    <source>
        <dbReference type="PROSITE" id="PS50240"/>
    </source>
</evidence>